<keyword evidence="4" id="KW-0472">Membrane</keyword>
<evidence type="ECO:0000256" key="1">
    <source>
        <dbReference type="ARBA" id="ARBA00022737"/>
    </source>
</evidence>
<feature type="transmembrane region" description="Helical" evidence="4">
    <location>
        <begin position="75"/>
        <end position="93"/>
    </location>
</feature>
<evidence type="ECO:0000256" key="2">
    <source>
        <dbReference type="ARBA" id="ARBA00023043"/>
    </source>
</evidence>
<feature type="repeat" description="ANK" evidence="3">
    <location>
        <begin position="244"/>
        <end position="276"/>
    </location>
</feature>
<dbReference type="PANTHER" id="PTHR24171">
    <property type="entry name" value="ANKYRIN REPEAT DOMAIN-CONTAINING PROTEIN 39-RELATED"/>
    <property type="match status" value="1"/>
</dbReference>
<reference evidence="5 6" key="1">
    <citation type="submission" date="2017-12" db="EMBL/GenBank/DDBJ databases">
        <title>Genome sequence of the mycotoxigenic crop pathogen Fusarium proliferatum, strain ITEM 2341 from Date Palm.</title>
        <authorList>
            <person name="Almiman B.F."/>
            <person name="Shittu T.A."/>
            <person name="Muthumeenakshi S."/>
            <person name="Baroncelli R."/>
            <person name="Sreenivasaprasada S."/>
        </authorList>
    </citation>
    <scope>NUCLEOTIDE SEQUENCE [LARGE SCALE GENOMIC DNA]</scope>
    <source>
        <strain evidence="5 6">ITEM 2341</strain>
    </source>
</reference>
<gene>
    <name evidence="5" type="ORF">FPRO05_07343</name>
</gene>
<dbReference type="PRINTS" id="PR01415">
    <property type="entry name" value="ANKYRIN"/>
</dbReference>
<organism evidence="5 6">
    <name type="scientific">Gibberella intermedia</name>
    <name type="common">Bulb rot disease fungus</name>
    <name type="synonym">Fusarium proliferatum</name>
    <dbReference type="NCBI Taxonomy" id="948311"/>
    <lineage>
        <taxon>Eukaryota</taxon>
        <taxon>Fungi</taxon>
        <taxon>Dikarya</taxon>
        <taxon>Ascomycota</taxon>
        <taxon>Pezizomycotina</taxon>
        <taxon>Sordariomycetes</taxon>
        <taxon>Hypocreomycetidae</taxon>
        <taxon>Hypocreales</taxon>
        <taxon>Nectriaceae</taxon>
        <taxon>Fusarium</taxon>
        <taxon>Fusarium fujikuroi species complex</taxon>
    </lineage>
</organism>
<dbReference type="InterPro" id="IPR036770">
    <property type="entry name" value="Ankyrin_rpt-contain_sf"/>
</dbReference>
<accession>A0A365MKH2</accession>
<name>A0A365MKH2_GIBIN</name>
<feature type="transmembrane region" description="Helical" evidence="4">
    <location>
        <begin position="105"/>
        <end position="126"/>
    </location>
</feature>
<dbReference type="Gene3D" id="1.25.40.20">
    <property type="entry name" value="Ankyrin repeat-containing domain"/>
    <property type="match status" value="2"/>
</dbReference>
<feature type="transmembrane region" description="Helical" evidence="4">
    <location>
        <begin position="37"/>
        <end position="55"/>
    </location>
</feature>
<evidence type="ECO:0000313" key="5">
    <source>
        <dbReference type="EMBL" id="RBA09063.1"/>
    </source>
</evidence>
<dbReference type="Pfam" id="PF12796">
    <property type="entry name" value="Ank_2"/>
    <property type="match status" value="2"/>
</dbReference>
<dbReference type="PROSITE" id="PS50297">
    <property type="entry name" value="ANK_REP_REGION"/>
    <property type="match status" value="3"/>
</dbReference>
<sequence length="461" mass="50665">MVAAGASTGTLSAAIMGLIYEALKLPLFPYKRQRNRILMVAMNIIYAIGTILAAYGGTRNTSMPENVNNDAMDKTGNIIMFLVMIGTLIWLYPAGKHIYYARQDVSYRSAEVMMMAAAPATVLQLIRMNYDLIYSFTHIAILHPTTEAALLKAPKEARLEIIEELLEDAIHANLLNGNEQTTLSQATELGFQEIVTKLLHRGASVDKQDAKGQTLLCRASVGGNVRTMSLLLSNGADVESLDENGWTPLTVAADMGYEEVVALLLKHGADPNTRDMNDFTAPLLAAMMGHLGIVERLLDAGTDPNAQESAENLTAISWATRNAHKDVVELLLERGADPNVDGRVILSALIGCKPEDFRGSDTLTEMLVENGADVFVDRWSDERPLVIAARSVRQEHIWDGITVAAEEGDETIMASLMKHCEMNETEKQIKWAWVQESQFGDSLELLRPYFEPDATRDNGGN</sequence>
<feature type="repeat" description="ANK" evidence="3">
    <location>
        <begin position="311"/>
        <end position="343"/>
    </location>
</feature>
<keyword evidence="4" id="KW-1133">Transmembrane helix</keyword>
<dbReference type="InterPro" id="IPR002110">
    <property type="entry name" value="Ankyrin_rpt"/>
</dbReference>
<dbReference type="SMART" id="SM00248">
    <property type="entry name" value="ANK"/>
    <property type="match status" value="7"/>
</dbReference>
<feature type="transmembrane region" description="Helical" evidence="4">
    <location>
        <begin position="6"/>
        <end position="25"/>
    </location>
</feature>
<evidence type="ECO:0000256" key="4">
    <source>
        <dbReference type="SAM" id="Phobius"/>
    </source>
</evidence>
<dbReference type="EMBL" id="PKMI01000094">
    <property type="protein sequence ID" value="RBA09063.1"/>
    <property type="molecule type" value="Genomic_DNA"/>
</dbReference>
<dbReference type="Proteomes" id="UP000251714">
    <property type="component" value="Unassembled WGS sequence"/>
</dbReference>
<feature type="repeat" description="ANK" evidence="3">
    <location>
        <begin position="277"/>
        <end position="309"/>
    </location>
</feature>
<dbReference type="SUPFAM" id="SSF48403">
    <property type="entry name" value="Ankyrin repeat"/>
    <property type="match status" value="1"/>
</dbReference>
<dbReference type="AlphaFoldDB" id="A0A365MKH2"/>
<keyword evidence="1" id="KW-0677">Repeat</keyword>
<keyword evidence="4" id="KW-0812">Transmembrane</keyword>
<evidence type="ECO:0000256" key="3">
    <source>
        <dbReference type="PROSITE-ProRule" id="PRU00023"/>
    </source>
</evidence>
<protein>
    <submittedName>
        <fullName evidence="5">Uncharacterized protein</fullName>
    </submittedName>
</protein>
<proteinExistence type="predicted"/>
<feature type="repeat" description="ANK" evidence="3">
    <location>
        <begin position="178"/>
        <end position="210"/>
    </location>
</feature>
<keyword evidence="2 3" id="KW-0040">ANK repeat</keyword>
<comment type="caution">
    <text evidence="5">The sequence shown here is derived from an EMBL/GenBank/DDBJ whole genome shotgun (WGS) entry which is preliminary data.</text>
</comment>
<feature type="repeat" description="ANK" evidence="3">
    <location>
        <begin position="211"/>
        <end position="243"/>
    </location>
</feature>
<dbReference type="PROSITE" id="PS50088">
    <property type="entry name" value="ANK_REPEAT"/>
    <property type="match status" value="5"/>
</dbReference>
<evidence type="ECO:0000313" key="6">
    <source>
        <dbReference type="Proteomes" id="UP000251714"/>
    </source>
</evidence>